<sequence length="603" mass="64752">MCFVAFLHLFILCTLFPVAECLFLHPCNISDSILPSYDYIVVGGGVGGLVVANRLTEDRSVTVLVLEAGKLDFPANSVTVPGLVGHGWDPAYDWNISTIPQEFLDNSTIPLPLGHVVGGGTILNGLPTTRPGRRSANPGWGWRGLLPYFMKSETFVADMDSKVTRDFNIQTDMSVHGTNGPLEVTYPRFLYISNFLQGVSELGVPLLNDPNAGVMAGAMIVPSTMSVQSQSRADSRTAYLDGAISRPNLHLASEQTVTRILIGANGSAPGINVPLFGELRRAYGVQSVNCIMEVILAAGAILSPILLQVSGIGPALVLKELNISVQVDLPGVGQNLQDHAMVQPFYNYTNTCLFSAADIAGAILQEVEDEYFTNHTGPWTAPLISTTAFPSLRSLTANWSSILQSVSSCSAEQHLPPGQHPTILKGYDQQRQLLLQFLNWDDVGALEVMADSIGTLSVSNLHPFSRGTVRALSADVFASSDTVAADVEVDPRYCSQPEDCTILNTTAMQQLMPKPPAPWDKMAGPGPLNETVLLDAVQRNLRTEFHPCGTTSMMPFELGGVVNPRLVVYGTANLRVVDGGIMPLVPAAHVQAAVYAIAEKVCL</sequence>
<dbReference type="InterPro" id="IPR000172">
    <property type="entry name" value="GMC_OxRdtase_N"/>
</dbReference>
<feature type="binding site" evidence="3">
    <location>
        <position position="579"/>
    </location>
    <ligand>
        <name>FAD</name>
        <dbReference type="ChEBI" id="CHEBI:57692"/>
    </ligand>
</feature>
<dbReference type="SUPFAM" id="SSF51905">
    <property type="entry name" value="FAD/NAD(P)-binding domain"/>
    <property type="match status" value="1"/>
</dbReference>
<reference evidence="6" key="2">
    <citation type="submission" date="2023-06" db="EMBL/GenBank/DDBJ databases">
        <authorList>
            <consortium name="Lawrence Berkeley National Laboratory"/>
            <person name="Haridas S."/>
            <person name="Hensen N."/>
            <person name="Bonometti L."/>
            <person name="Westerberg I."/>
            <person name="Brannstrom I.O."/>
            <person name="Guillou S."/>
            <person name="Cros-Aarteil S."/>
            <person name="Calhoun S."/>
            <person name="Kuo A."/>
            <person name="Mondo S."/>
            <person name="Pangilinan J."/>
            <person name="Riley R."/>
            <person name="Labutti K."/>
            <person name="Andreopoulos B."/>
            <person name="Lipzen A."/>
            <person name="Chen C."/>
            <person name="Yanf M."/>
            <person name="Daum C."/>
            <person name="Ng V."/>
            <person name="Clum A."/>
            <person name="Steindorff A."/>
            <person name="Ohm R."/>
            <person name="Martin F."/>
            <person name="Silar P."/>
            <person name="Natvig D."/>
            <person name="Lalanne C."/>
            <person name="Gautier V."/>
            <person name="Ament-Velasquez S.L."/>
            <person name="Kruys A."/>
            <person name="Hutchinson M.I."/>
            <person name="Powell A.J."/>
            <person name="Barry K."/>
            <person name="Miller A.N."/>
            <person name="Grigoriev I.V."/>
            <person name="Debuchy R."/>
            <person name="Gladieux P."/>
            <person name="Thoren M.H."/>
            <person name="Johannesson H."/>
        </authorList>
    </citation>
    <scope>NUCLEOTIDE SEQUENCE</scope>
    <source>
        <strain evidence="6">CBS 118394</strain>
    </source>
</reference>
<keyword evidence="4" id="KW-0732">Signal</keyword>
<comment type="similarity">
    <text evidence="1">Belongs to the GMC oxidoreductase family.</text>
</comment>
<keyword evidence="3" id="KW-0285">Flavoprotein</keyword>
<reference evidence="6" key="1">
    <citation type="journal article" date="2023" name="Mol. Phylogenet. Evol.">
        <title>Genome-scale phylogeny and comparative genomics of the fungal order Sordariales.</title>
        <authorList>
            <person name="Hensen N."/>
            <person name="Bonometti L."/>
            <person name="Westerberg I."/>
            <person name="Brannstrom I.O."/>
            <person name="Guillou S."/>
            <person name="Cros-Aarteil S."/>
            <person name="Calhoun S."/>
            <person name="Haridas S."/>
            <person name="Kuo A."/>
            <person name="Mondo S."/>
            <person name="Pangilinan J."/>
            <person name="Riley R."/>
            <person name="LaButti K."/>
            <person name="Andreopoulos B."/>
            <person name="Lipzen A."/>
            <person name="Chen C."/>
            <person name="Yan M."/>
            <person name="Daum C."/>
            <person name="Ng V."/>
            <person name="Clum A."/>
            <person name="Steindorff A."/>
            <person name="Ohm R.A."/>
            <person name="Martin F."/>
            <person name="Silar P."/>
            <person name="Natvig D.O."/>
            <person name="Lalanne C."/>
            <person name="Gautier V."/>
            <person name="Ament-Velasquez S.L."/>
            <person name="Kruys A."/>
            <person name="Hutchinson M.I."/>
            <person name="Powell A.J."/>
            <person name="Barry K."/>
            <person name="Miller A.N."/>
            <person name="Grigoriev I.V."/>
            <person name="Debuchy R."/>
            <person name="Gladieux P."/>
            <person name="Hiltunen Thoren M."/>
            <person name="Johannesson H."/>
        </authorList>
    </citation>
    <scope>NUCLEOTIDE SEQUENCE</scope>
    <source>
        <strain evidence="6">CBS 118394</strain>
    </source>
</reference>
<protein>
    <recommendedName>
        <fullName evidence="5">Glucose-methanol-choline oxidoreductase N-terminal domain-containing protein</fullName>
    </recommendedName>
</protein>
<dbReference type="Pfam" id="PF05199">
    <property type="entry name" value="GMC_oxred_C"/>
    <property type="match status" value="1"/>
</dbReference>
<dbReference type="EMBL" id="JAUEDM010000004">
    <property type="protein sequence ID" value="KAK3319359.1"/>
    <property type="molecule type" value="Genomic_DNA"/>
</dbReference>
<dbReference type="PANTHER" id="PTHR11552:SF115">
    <property type="entry name" value="DEHYDROGENASE XPTC-RELATED"/>
    <property type="match status" value="1"/>
</dbReference>
<dbReference type="InterPro" id="IPR007867">
    <property type="entry name" value="GMC_OxRtase_C"/>
</dbReference>
<evidence type="ECO:0000313" key="6">
    <source>
        <dbReference type="EMBL" id="KAK3319359.1"/>
    </source>
</evidence>
<evidence type="ECO:0000256" key="2">
    <source>
        <dbReference type="PIRSR" id="PIRSR000137-1"/>
    </source>
</evidence>
<evidence type="ECO:0000259" key="5">
    <source>
        <dbReference type="PROSITE" id="PS00624"/>
    </source>
</evidence>
<gene>
    <name evidence="6" type="ORF">B0H66DRAFT_624076</name>
</gene>
<organism evidence="6 7">
    <name type="scientific">Apodospora peruviana</name>
    <dbReference type="NCBI Taxonomy" id="516989"/>
    <lineage>
        <taxon>Eukaryota</taxon>
        <taxon>Fungi</taxon>
        <taxon>Dikarya</taxon>
        <taxon>Ascomycota</taxon>
        <taxon>Pezizomycotina</taxon>
        <taxon>Sordariomycetes</taxon>
        <taxon>Sordariomycetidae</taxon>
        <taxon>Sordariales</taxon>
        <taxon>Lasiosphaeriaceae</taxon>
        <taxon>Apodospora</taxon>
    </lineage>
</organism>
<feature type="binding site" evidence="3">
    <location>
        <position position="116"/>
    </location>
    <ligand>
        <name>FAD</name>
        <dbReference type="ChEBI" id="CHEBI:57692"/>
    </ligand>
</feature>
<dbReference type="Gene3D" id="3.30.560.10">
    <property type="entry name" value="Glucose Oxidase, domain 3"/>
    <property type="match status" value="1"/>
</dbReference>
<evidence type="ECO:0000256" key="1">
    <source>
        <dbReference type="ARBA" id="ARBA00010790"/>
    </source>
</evidence>
<evidence type="ECO:0000313" key="7">
    <source>
        <dbReference type="Proteomes" id="UP001283341"/>
    </source>
</evidence>
<feature type="binding site" evidence="3">
    <location>
        <position position="257"/>
    </location>
    <ligand>
        <name>FAD</name>
        <dbReference type="ChEBI" id="CHEBI:57692"/>
    </ligand>
</feature>
<dbReference type="PANTHER" id="PTHR11552">
    <property type="entry name" value="GLUCOSE-METHANOL-CHOLINE GMC OXIDOREDUCTASE"/>
    <property type="match status" value="1"/>
</dbReference>
<proteinExistence type="inferred from homology"/>
<evidence type="ECO:0000256" key="4">
    <source>
        <dbReference type="SAM" id="SignalP"/>
    </source>
</evidence>
<comment type="caution">
    <text evidence="6">The sequence shown here is derived from an EMBL/GenBank/DDBJ whole genome shotgun (WGS) entry which is preliminary data.</text>
</comment>
<feature type="signal peptide" evidence="4">
    <location>
        <begin position="1"/>
        <end position="21"/>
    </location>
</feature>
<dbReference type="InterPro" id="IPR012132">
    <property type="entry name" value="GMC_OxRdtase"/>
</dbReference>
<feature type="chain" id="PRO_5042295795" description="Glucose-methanol-choline oxidoreductase N-terminal domain-containing protein" evidence="4">
    <location>
        <begin position="22"/>
        <end position="603"/>
    </location>
</feature>
<dbReference type="PIRSF" id="PIRSF000137">
    <property type="entry name" value="Alcohol_oxidase"/>
    <property type="match status" value="1"/>
</dbReference>
<dbReference type="Proteomes" id="UP001283341">
    <property type="component" value="Unassembled WGS sequence"/>
</dbReference>
<feature type="domain" description="Glucose-methanol-choline oxidoreductase N-terminal" evidence="5">
    <location>
        <begin position="299"/>
        <end position="313"/>
    </location>
</feature>
<dbReference type="Pfam" id="PF00732">
    <property type="entry name" value="GMC_oxred_N"/>
    <property type="match status" value="1"/>
</dbReference>
<comment type="cofactor">
    <cofactor evidence="3">
        <name>FAD</name>
        <dbReference type="ChEBI" id="CHEBI:57692"/>
    </cofactor>
</comment>
<keyword evidence="7" id="KW-1185">Reference proteome</keyword>
<dbReference type="AlphaFoldDB" id="A0AAE0I691"/>
<accession>A0AAE0I691</accession>
<name>A0AAE0I691_9PEZI</name>
<dbReference type="GO" id="GO:0044550">
    <property type="term" value="P:secondary metabolite biosynthetic process"/>
    <property type="evidence" value="ECO:0007669"/>
    <property type="project" value="TreeGrafter"/>
</dbReference>
<dbReference type="SUPFAM" id="SSF54373">
    <property type="entry name" value="FAD-linked reductases, C-terminal domain"/>
    <property type="match status" value="1"/>
</dbReference>
<dbReference type="PROSITE" id="PS00624">
    <property type="entry name" value="GMC_OXRED_2"/>
    <property type="match status" value="1"/>
</dbReference>
<dbReference type="GO" id="GO:0050660">
    <property type="term" value="F:flavin adenine dinucleotide binding"/>
    <property type="evidence" value="ECO:0007669"/>
    <property type="project" value="InterPro"/>
</dbReference>
<keyword evidence="3" id="KW-0274">FAD</keyword>
<feature type="active site" description="Proton donor" evidence="2">
    <location>
        <position position="546"/>
    </location>
</feature>
<evidence type="ECO:0000256" key="3">
    <source>
        <dbReference type="PIRSR" id="PIRSR000137-2"/>
    </source>
</evidence>
<feature type="active site" description="Proton acceptor" evidence="2">
    <location>
        <position position="589"/>
    </location>
</feature>
<dbReference type="InterPro" id="IPR036188">
    <property type="entry name" value="FAD/NAD-bd_sf"/>
</dbReference>
<dbReference type="GO" id="GO:0016614">
    <property type="term" value="F:oxidoreductase activity, acting on CH-OH group of donors"/>
    <property type="evidence" value="ECO:0007669"/>
    <property type="project" value="InterPro"/>
</dbReference>
<dbReference type="Gene3D" id="3.50.50.60">
    <property type="entry name" value="FAD/NAD(P)-binding domain"/>
    <property type="match status" value="1"/>
</dbReference>